<evidence type="ECO:0000313" key="2">
    <source>
        <dbReference type="EMBL" id="RDX40938.1"/>
    </source>
</evidence>
<dbReference type="EMBL" id="KZ857530">
    <property type="protein sequence ID" value="RDX40938.1"/>
    <property type="molecule type" value="Genomic_DNA"/>
</dbReference>
<reference evidence="2 3" key="1">
    <citation type="journal article" date="2018" name="Biotechnol. Biofuels">
        <title>Integrative visual omics of the white-rot fungus Polyporus brumalis exposes the biotechnological potential of its oxidative enzymes for delignifying raw plant biomass.</title>
        <authorList>
            <person name="Miyauchi S."/>
            <person name="Rancon A."/>
            <person name="Drula E."/>
            <person name="Hage H."/>
            <person name="Chaduli D."/>
            <person name="Favel A."/>
            <person name="Grisel S."/>
            <person name="Henrissat B."/>
            <person name="Herpoel-Gimbert I."/>
            <person name="Ruiz-Duenas F.J."/>
            <person name="Chevret D."/>
            <person name="Hainaut M."/>
            <person name="Lin J."/>
            <person name="Wang M."/>
            <person name="Pangilinan J."/>
            <person name="Lipzen A."/>
            <person name="Lesage-Meessen L."/>
            <person name="Navarro D."/>
            <person name="Riley R."/>
            <person name="Grigoriev I.V."/>
            <person name="Zhou S."/>
            <person name="Raouche S."/>
            <person name="Rosso M.N."/>
        </authorList>
    </citation>
    <scope>NUCLEOTIDE SEQUENCE [LARGE SCALE GENOMIC DNA]</scope>
    <source>
        <strain evidence="2 3">BRFM 1820</strain>
    </source>
</reference>
<organism evidence="2 3">
    <name type="scientific">Lentinus brumalis</name>
    <dbReference type="NCBI Taxonomy" id="2498619"/>
    <lineage>
        <taxon>Eukaryota</taxon>
        <taxon>Fungi</taxon>
        <taxon>Dikarya</taxon>
        <taxon>Basidiomycota</taxon>
        <taxon>Agaricomycotina</taxon>
        <taxon>Agaricomycetes</taxon>
        <taxon>Polyporales</taxon>
        <taxon>Polyporaceae</taxon>
        <taxon>Lentinus</taxon>
    </lineage>
</organism>
<evidence type="ECO:0000256" key="1">
    <source>
        <dbReference type="SAM" id="MobiDB-lite"/>
    </source>
</evidence>
<accession>A0A371CKX7</accession>
<feature type="region of interest" description="Disordered" evidence="1">
    <location>
        <begin position="19"/>
        <end position="50"/>
    </location>
</feature>
<proteinExistence type="predicted"/>
<sequence>MPPILPIRVEFIAPYVSQTPTPATVGRSLPHDDVSAPAKRSSDPYPPSPIVFRPVCPGS</sequence>
<dbReference type="AlphaFoldDB" id="A0A371CKX7"/>
<evidence type="ECO:0000313" key="3">
    <source>
        <dbReference type="Proteomes" id="UP000256964"/>
    </source>
</evidence>
<protein>
    <submittedName>
        <fullName evidence="2">Uncharacterized protein</fullName>
    </submittedName>
</protein>
<dbReference type="Proteomes" id="UP000256964">
    <property type="component" value="Unassembled WGS sequence"/>
</dbReference>
<name>A0A371CKX7_9APHY</name>
<keyword evidence="3" id="KW-1185">Reference proteome</keyword>
<gene>
    <name evidence="2" type="ORF">OH76DRAFT_1412550</name>
</gene>